<dbReference type="PROSITE" id="PS51192">
    <property type="entry name" value="HELICASE_ATP_BIND_1"/>
    <property type="match status" value="1"/>
</dbReference>
<dbReference type="GO" id="GO:0005524">
    <property type="term" value="F:ATP binding"/>
    <property type="evidence" value="ECO:0007669"/>
    <property type="project" value="UniProtKB-KW"/>
</dbReference>
<keyword evidence="3 7" id="KW-0347">Helicase</keyword>
<protein>
    <submittedName>
        <fullName evidence="7">DEAD/DEAH box helicase</fullName>
    </submittedName>
</protein>
<evidence type="ECO:0000256" key="3">
    <source>
        <dbReference type="ARBA" id="ARBA00022806"/>
    </source>
</evidence>
<keyword evidence="2" id="KW-0378">Hydrolase</keyword>
<dbReference type="RefSeq" id="WP_252766917.1">
    <property type="nucleotide sequence ID" value="NZ_CP097119.1"/>
</dbReference>
<evidence type="ECO:0000256" key="4">
    <source>
        <dbReference type="ARBA" id="ARBA00022840"/>
    </source>
</evidence>
<dbReference type="AlphaFoldDB" id="A0A9Q8ZRV5"/>
<gene>
    <name evidence="7" type="ORF">M3M40_00740</name>
</gene>
<dbReference type="Pfam" id="PF00271">
    <property type="entry name" value="Helicase_C"/>
    <property type="match status" value="1"/>
</dbReference>
<dbReference type="GO" id="GO:0003676">
    <property type="term" value="F:nucleic acid binding"/>
    <property type="evidence" value="ECO:0007669"/>
    <property type="project" value="InterPro"/>
</dbReference>
<keyword evidence="1" id="KW-0547">Nucleotide-binding</keyword>
<dbReference type="Proteomes" id="UP001055911">
    <property type="component" value="Chromosome"/>
</dbReference>
<dbReference type="InterPro" id="IPR027417">
    <property type="entry name" value="P-loop_NTPase"/>
</dbReference>
<dbReference type="GO" id="GO:0016787">
    <property type="term" value="F:hydrolase activity"/>
    <property type="evidence" value="ECO:0007669"/>
    <property type="project" value="UniProtKB-KW"/>
</dbReference>
<name>A0A9Q8ZRV5_9LACO</name>
<dbReference type="InterPro" id="IPR001650">
    <property type="entry name" value="Helicase_C-like"/>
</dbReference>
<reference evidence="7" key="1">
    <citation type="submission" date="2022-05" db="EMBL/GenBank/DDBJ databases">
        <authorList>
            <person name="Oliphant S.A."/>
            <person name="Watson-Haigh N.S."/>
            <person name="Sumby K.M."/>
            <person name="Gardner J.M."/>
            <person name="Jiranek V."/>
        </authorList>
    </citation>
    <scope>NUCLEOTIDE SEQUENCE</scope>
    <source>
        <strain evidence="7">KI4_B1</strain>
    </source>
</reference>
<evidence type="ECO:0000256" key="1">
    <source>
        <dbReference type="ARBA" id="ARBA00022741"/>
    </source>
</evidence>
<keyword evidence="8" id="KW-1185">Reference proteome</keyword>
<dbReference type="PANTHER" id="PTHR47961">
    <property type="entry name" value="DNA POLYMERASE THETA, PUTATIVE (AFU_ORTHOLOGUE AFUA_1G05260)-RELATED"/>
    <property type="match status" value="1"/>
</dbReference>
<accession>A0A9Q8ZRV5</accession>
<dbReference type="InterPro" id="IPR050474">
    <property type="entry name" value="Hel308_SKI2-like"/>
</dbReference>
<feature type="domain" description="Helicase ATP-binding" evidence="5">
    <location>
        <begin position="152"/>
        <end position="312"/>
    </location>
</feature>
<evidence type="ECO:0000313" key="8">
    <source>
        <dbReference type="Proteomes" id="UP001055911"/>
    </source>
</evidence>
<keyword evidence="4" id="KW-0067">ATP-binding</keyword>
<dbReference type="InterPro" id="IPR014001">
    <property type="entry name" value="Helicase_ATP-bd"/>
</dbReference>
<dbReference type="PANTHER" id="PTHR47961:SF6">
    <property type="entry name" value="DNA-DIRECTED DNA POLYMERASE"/>
    <property type="match status" value="1"/>
</dbReference>
<dbReference type="Pfam" id="PF00270">
    <property type="entry name" value="DEAD"/>
    <property type="match status" value="1"/>
</dbReference>
<dbReference type="SMART" id="SM00490">
    <property type="entry name" value="HELICc"/>
    <property type="match status" value="1"/>
</dbReference>
<evidence type="ECO:0000259" key="6">
    <source>
        <dbReference type="PROSITE" id="PS51194"/>
    </source>
</evidence>
<organism evidence="7 8">
    <name type="scientific">Fructilactobacillus cliffordii</name>
    <dbReference type="NCBI Taxonomy" id="2940299"/>
    <lineage>
        <taxon>Bacteria</taxon>
        <taxon>Bacillati</taxon>
        <taxon>Bacillota</taxon>
        <taxon>Bacilli</taxon>
        <taxon>Lactobacillales</taxon>
        <taxon>Lactobacillaceae</taxon>
        <taxon>Fructilactobacillus</taxon>
    </lineage>
</organism>
<dbReference type="SUPFAM" id="SSF52540">
    <property type="entry name" value="P-loop containing nucleoside triphosphate hydrolases"/>
    <property type="match status" value="2"/>
</dbReference>
<dbReference type="PROSITE" id="PS51194">
    <property type="entry name" value="HELICASE_CTER"/>
    <property type="match status" value="1"/>
</dbReference>
<dbReference type="SMART" id="SM00487">
    <property type="entry name" value="DEXDc"/>
    <property type="match status" value="1"/>
</dbReference>
<evidence type="ECO:0000256" key="2">
    <source>
        <dbReference type="ARBA" id="ARBA00022801"/>
    </source>
</evidence>
<evidence type="ECO:0000313" key="7">
    <source>
        <dbReference type="EMBL" id="USS89367.1"/>
    </source>
</evidence>
<proteinExistence type="predicted"/>
<evidence type="ECO:0000259" key="5">
    <source>
        <dbReference type="PROSITE" id="PS51192"/>
    </source>
</evidence>
<dbReference type="EMBL" id="CP097119">
    <property type="protein sequence ID" value="USS89367.1"/>
    <property type="molecule type" value="Genomic_DNA"/>
</dbReference>
<dbReference type="InterPro" id="IPR011545">
    <property type="entry name" value="DEAD/DEAH_box_helicase_dom"/>
</dbReference>
<dbReference type="GO" id="GO:0004386">
    <property type="term" value="F:helicase activity"/>
    <property type="evidence" value="ECO:0007669"/>
    <property type="project" value="UniProtKB-KW"/>
</dbReference>
<dbReference type="Gene3D" id="3.40.50.300">
    <property type="entry name" value="P-loop containing nucleotide triphosphate hydrolases"/>
    <property type="match status" value="2"/>
</dbReference>
<sequence>MSNDIISQLIRKAENDDYLYDLLKKAENAQANYTFSELIEKSDYSLNDKEINDLLRFADILSMSKDYVNKNKALKIISLMYDNYKNYNIYKLVSKGVLSKYGNFPSINFLKSKFNENDVSCDEIERKLLIKTVTNESPDKKVKFTDEQIEIFNELIEKPNFSFSASTSFGKSFLLFNYIKYMIEKDNGINICFLVPTRSLINQTVESLRELIAKSSYTILVNPDVPKIFSKKHHMFIFTPERLITSFSFKNKIDILIVDEAQNIVSEDERSPLFYHAVQEAKNRNIKIYFSSPWINNPDIFFDIFNYELKNYKKAEILNVYQNKYFVNLENKKIDIYVDSLNKNVKSSHSIDLKKSFETCDFIKRITKNDQSIIYCNSSFKTVNFAKTMESYCDSSKNTDLELLSQKIKSEIHKKYFLSDLVKKGIAYHFGALPPSIRKEIEYQFKKGNIKYLFTTSTLLQGVNLPAKNLFILDDKIGMSKIKPLQFNNLIGRAGRLSKDLYGNVFVVRTADNKIDEKIFDNFKVDEMNINAEILTGKNNFYDKISKIILNEKLPKSLTKTKKRQLIEYSSIVTYHDKNKIKSSLNLKLKKDSRYKEVKDVINNIDVPDDIIFQFSPIDVRQQQTIKNKSKEDQVDLNKLLNNNDMETVLQTLFSQYNWEVIENKNGIGKKSSLKYYAFLLKNWIESTPLNLIIKNTINYYSKNELSVRMNDYDYEKFDNSSIHVNKIINDIMRNIETIIRYKIKNYITNYLSLTNSDKDNKWKDYLNYGTLDDAIIELQKIGFDRASSIDINKNAKDCLVFNENKEIVKIHIETIKNKELKKDTLTQISEIFDIN</sequence>
<feature type="domain" description="Helicase C-terminal" evidence="6">
    <location>
        <begin position="368"/>
        <end position="542"/>
    </location>
</feature>